<organism evidence="2">
    <name type="scientific">Pithovirus LCDPAC01</name>
    <dbReference type="NCBI Taxonomy" id="2506600"/>
    <lineage>
        <taxon>Viruses</taxon>
        <taxon>Pithoviruses</taxon>
    </lineage>
</organism>
<sequence>MTENRERSFKDIWHGLDPKSDDIEMSDTDFEFPKLEDINDPKVLTILVMRIENTLVRLETRVNEMLKNQQKILEKIAISNVQTNP</sequence>
<accession>A0A481YQ65</accession>
<gene>
    <name evidence="2" type="ORF">LCDPAC01_00520</name>
</gene>
<evidence type="ECO:0000313" key="2">
    <source>
        <dbReference type="EMBL" id="QBK84571.1"/>
    </source>
</evidence>
<keyword evidence="1" id="KW-0175">Coiled coil</keyword>
<evidence type="ECO:0000256" key="1">
    <source>
        <dbReference type="SAM" id="Coils"/>
    </source>
</evidence>
<name>A0A481YQ65_9VIRU</name>
<proteinExistence type="predicted"/>
<reference evidence="2" key="1">
    <citation type="journal article" date="2019" name="MBio">
        <title>Virus Genomes from Deep Sea Sediments Expand the Ocean Megavirome and Support Independent Origins of Viral Gigantism.</title>
        <authorList>
            <person name="Backstrom D."/>
            <person name="Yutin N."/>
            <person name="Jorgensen S.L."/>
            <person name="Dharamshi J."/>
            <person name="Homa F."/>
            <person name="Zaremba-Niedwiedzka K."/>
            <person name="Spang A."/>
            <person name="Wolf Y.I."/>
            <person name="Koonin E.V."/>
            <person name="Ettema T.J."/>
        </authorList>
    </citation>
    <scope>NUCLEOTIDE SEQUENCE</scope>
</reference>
<dbReference type="EMBL" id="MK500279">
    <property type="protein sequence ID" value="QBK84571.1"/>
    <property type="molecule type" value="Genomic_DNA"/>
</dbReference>
<protein>
    <submittedName>
        <fullName evidence="2">Uncharacterized protein</fullName>
    </submittedName>
</protein>
<feature type="coiled-coil region" evidence="1">
    <location>
        <begin position="48"/>
        <end position="75"/>
    </location>
</feature>